<dbReference type="AlphaFoldDB" id="A0A2P2MF02"/>
<reference evidence="2" key="1">
    <citation type="submission" date="2018-02" db="EMBL/GenBank/DDBJ databases">
        <title>Rhizophora mucronata_Transcriptome.</title>
        <authorList>
            <person name="Meera S.P."/>
            <person name="Sreeshan A."/>
            <person name="Augustine A."/>
        </authorList>
    </citation>
    <scope>NUCLEOTIDE SEQUENCE</scope>
    <source>
        <tissue evidence="2">Leaf</tissue>
    </source>
</reference>
<keyword evidence="1" id="KW-1133">Transmembrane helix</keyword>
<dbReference type="EMBL" id="GGEC01048327">
    <property type="protein sequence ID" value="MBX28811.1"/>
    <property type="molecule type" value="Transcribed_RNA"/>
</dbReference>
<feature type="transmembrane region" description="Helical" evidence="1">
    <location>
        <begin position="36"/>
        <end position="55"/>
    </location>
</feature>
<keyword evidence="1" id="KW-0472">Membrane</keyword>
<organism evidence="2">
    <name type="scientific">Rhizophora mucronata</name>
    <name type="common">Asiatic mangrove</name>
    <dbReference type="NCBI Taxonomy" id="61149"/>
    <lineage>
        <taxon>Eukaryota</taxon>
        <taxon>Viridiplantae</taxon>
        <taxon>Streptophyta</taxon>
        <taxon>Embryophyta</taxon>
        <taxon>Tracheophyta</taxon>
        <taxon>Spermatophyta</taxon>
        <taxon>Magnoliopsida</taxon>
        <taxon>eudicotyledons</taxon>
        <taxon>Gunneridae</taxon>
        <taxon>Pentapetalae</taxon>
        <taxon>rosids</taxon>
        <taxon>fabids</taxon>
        <taxon>Malpighiales</taxon>
        <taxon>Rhizophoraceae</taxon>
        <taxon>Rhizophora</taxon>
    </lineage>
</organism>
<keyword evidence="2" id="KW-0418">Kinase</keyword>
<keyword evidence="1" id="KW-0812">Transmembrane</keyword>
<name>A0A2P2MF02_RHIMU</name>
<accession>A0A2P2MF02</accession>
<protein>
    <submittedName>
        <fullName evidence="2">Cyclin-dependent kinases regulatory subunit</fullName>
    </submittedName>
</protein>
<evidence type="ECO:0000256" key="1">
    <source>
        <dbReference type="SAM" id="Phobius"/>
    </source>
</evidence>
<evidence type="ECO:0000313" key="2">
    <source>
        <dbReference type="EMBL" id="MBX28811.1"/>
    </source>
</evidence>
<dbReference type="GO" id="GO:0016301">
    <property type="term" value="F:kinase activity"/>
    <property type="evidence" value="ECO:0007669"/>
    <property type="project" value="UniProtKB-KW"/>
</dbReference>
<proteinExistence type="predicted"/>
<sequence length="114" mass="13247">MTPTSTGMWFFLLKWPNCSRRIGFFLKCVDSISHPFNFFFFFVVVFFFWFTLFGCREINWLKGKYKLGSWYCFNSKRLLGLCVGRVGGVAAFVALHGRDHRIKVCSVCPCDSVT</sequence>
<keyword evidence="2" id="KW-0808">Transferase</keyword>